<evidence type="ECO:0000313" key="2">
    <source>
        <dbReference type="Proteomes" id="UP001165342"/>
    </source>
</evidence>
<proteinExistence type="predicted"/>
<dbReference type="Proteomes" id="UP001165342">
    <property type="component" value="Unassembled WGS sequence"/>
</dbReference>
<sequence>MGWLILLILLALSAGLLWLLGVRRGLLQACGAALLFGASGYALQGRPTLAGAPAGGSAEEEPIMLTQARHAFFGEFSPEESWMRMSEALARTGHSEDAVNILTNAVTRYPGDAHLWVGLGNALVDHAHGLTPPAEMAYARAAELLPGHPAPRFFHDLALARSGQGEPALNDLIALIREYPNASWRPMAEQLAIAIAAGERQRAARR</sequence>
<gene>
    <name evidence="1" type="ORF">LZ538_10800</name>
</gene>
<dbReference type="SUPFAM" id="SSF48452">
    <property type="entry name" value="TPR-like"/>
    <property type="match status" value="1"/>
</dbReference>
<name>A0ABT0S4P0_9SPHN</name>
<dbReference type="Gene3D" id="1.25.40.10">
    <property type="entry name" value="Tetratricopeptide repeat domain"/>
    <property type="match status" value="1"/>
</dbReference>
<dbReference type="RefSeq" id="WP_249832015.1">
    <property type="nucleotide sequence ID" value="NZ_JAMGBE010000003.1"/>
</dbReference>
<keyword evidence="2" id="KW-1185">Reference proteome</keyword>
<comment type="caution">
    <text evidence="1">The sequence shown here is derived from an EMBL/GenBank/DDBJ whole genome shotgun (WGS) entry which is preliminary data.</text>
</comment>
<dbReference type="InterPro" id="IPR011990">
    <property type="entry name" value="TPR-like_helical_dom_sf"/>
</dbReference>
<reference evidence="1" key="1">
    <citation type="submission" date="2022-05" db="EMBL/GenBank/DDBJ databases">
        <authorList>
            <person name="Jo J.-H."/>
            <person name="Im W.-T."/>
        </authorList>
    </citation>
    <scope>NUCLEOTIDE SEQUENCE</scope>
    <source>
        <strain evidence="1">SE220</strain>
    </source>
</reference>
<accession>A0ABT0S4P0</accession>
<organism evidence="1 2">
    <name type="scientific">Sphingomonas hankyongi</name>
    <dbReference type="NCBI Taxonomy" id="2908209"/>
    <lineage>
        <taxon>Bacteria</taxon>
        <taxon>Pseudomonadati</taxon>
        <taxon>Pseudomonadota</taxon>
        <taxon>Alphaproteobacteria</taxon>
        <taxon>Sphingomonadales</taxon>
        <taxon>Sphingomonadaceae</taxon>
        <taxon>Sphingomonas</taxon>
    </lineage>
</organism>
<evidence type="ECO:0000313" key="1">
    <source>
        <dbReference type="EMBL" id="MCL6730535.1"/>
    </source>
</evidence>
<dbReference type="EMBL" id="JAMGBE010000003">
    <property type="protein sequence ID" value="MCL6730535.1"/>
    <property type="molecule type" value="Genomic_DNA"/>
</dbReference>
<protein>
    <submittedName>
        <fullName evidence="1">Cytochrome C biosynthesis protein</fullName>
    </submittedName>
</protein>